<name>A0A5C2RPY3_9APHY</name>
<proteinExistence type="predicted"/>
<keyword evidence="2" id="KW-1185">Reference proteome</keyword>
<gene>
    <name evidence="1" type="ORF">L227DRAFT_568703</name>
</gene>
<evidence type="ECO:0000313" key="1">
    <source>
        <dbReference type="EMBL" id="RPD52266.1"/>
    </source>
</evidence>
<organism evidence="1 2">
    <name type="scientific">Lentinus tigrinus ALCF2SS1-6</name>
    <dbReference type="NCBI Taxonomy" id="1328759"/>
    <lineage>
        <taxon>Eukaryota</taxon>
        <taxon>Fungi</taxon>
        <taxon>Dikarya</taxon>
        <taxon>Basidiomycota</taxon>
        <taxon>Agaricomycotina</taxon>
        <taxon>Agaricomycetes</taxon>
        <taxon>Polyporales</taxon>
        <taxon>Polyporaceae</taxon>
        <taxon>Lentinus</taxon>
    </lineage>
</organism>
<reference evidence="1" key="1">
    <citation type="journal article" date="2018" name="Genome Biol. Evol.">
        <title>Genomics and development of Lentinus tigrinus, a white-rot wood-decaying mushroom with dimorphic fruiting bodies.</title>
        <authorList>
            <person name="Wu B."/>
            <person name="Xu Z."/>
            <person name="Knudson A."/>
            <person name="Carlson A."/>
            <person name="Chen N."/>
            <person name="Kovaka S."/>
            <person name="LaButti K."/>
            <person name="Lipzen A."/>
            <person name="Pennachio C."/>
            <person name="Riley R."/>
            <person name="Schakwitz W."/>
            <person name="Umezawa K."/>
            <person name="Ohm R.A."/>
            <person name="Grigoriev I.V."/>
            <person name="Nagy L.G."/>
            <person name="Gibbons J."/>
            <person name="Hibbett D."/>
        </authorList>
    </citation>
    <scope>NUCLEOTIDE SEQUENCE [LARGE SCALE GENOMIC DNA]</scope>
    <source>
        <strain evidence="1">ALCF2SS1-6</strain>
    </source>
</reference>
<dbReference type="AlphaFoldDB" id="A0A5C2RPY3"/>
<accession>A0A5C2RPY3</accession>
<dbReference type="EMBL" id="ML122381">
    <property type="protein sequence ID" value="RPD52266.1"/>
    <property type="molecule type" value="Genomic_DNA"/>
</dbReference>
<dbReference type="Proteomes" id="UP000313359">
    <property type="component" value="Unassembled WGS sequence"/>
</dbReference>
<protein>
    <submittedName>
        <fullName evidence="1">Uncharacterized protein</fullName>
    </submittedName>
</protein>
<dbReference type="OrthoDB" id="2804187at2759"/>
<evidence type="ECO:0000313" key="2">
    <source>
        <dbReference type="Proteomes" id="UP000313359"/>
    </source>
</evidence>
<sequence>MALLMILRSESSKGGTSESSHKVAEIQSHVILETSNLKLSQSHKRCTEAKRLQLQQISGLSFQDHDNVMAIDDDNDNGLAMHMLPPGEEGMFLSHKGGEDELCKAIFKDMPLPHKRHDP</sequence>